<dbReference type="OrthoDB" id="3563930at2759"/>
<dbReference type="KEGG" id="bfu:BCIN_15g00420"/>
<dbReference type="Proteomes" id="UP000001798">
    <property type="component" value="Chromosome 15"/>
</dbReference>
<accession>A0A384K499</accession>
<keyword evidence="3" id="KW-1185">Reference proteome</keyword>
<evidence type="ECO:0000256" key="1">
    <source>
        <dbReference type="SAM" id="MobiDB-lite"/>
    </source>
</evidence>
<feature type="region of interest" description="Disordered" evidence="1">
    <location>
        <begin position="1"/>
        <end position="112"/>
    </location>
</feature>
<organism evidence="2 3">
    <name type="scientific">Botryotinia fuckeliana (strain B05.10)</name>
    <name type="common">Noble rot fungus</name>
    <name type="synonym">Botrytis cinerea</name>
    <dbReference type="NCBI Taxonomy" id="332648"/>
    <lineage>
        <taxon>Eukaryota</taxon>
        <taxon>Fungi</taxon>
        <taxon>Dikarya</taxon>
        <taxon>Ascomycota</taxon>
        <taxon>Pezizomycotina</taxon>
        <taxon>Leotiomycetes</taxon>
        <taxon>Helotiales</taxon>
        <taxon>Sclerotiniaceae</taxon>
        <taxon>Botrytis</taxon>
    </lineage>
</organism>
<proteinExistence type="predicted"/>
<dbReference type="GeneID" id="36394891"/>
<reference evidence="2 3" key="2">
    <citation type="journal article" date="2012" name="Eukaryot. Cell">
        <title>Genome update of Botrytis cinerea strains B05.10 and T4.</title>
        <authorList>
            <person name="Staats M."/>
            <person name="van Kan J.A."/>
        </authorList>
    </citation>
    <scope>NUCLEOTIDE SEQUENCE [LARGE SCALE GENOMIC DNA]</scope>
    <source>
        <strain evidence="2 3">B05.10</strain>
    </source>
</reference>
<name>A0A384K499_BOTFB</name>
<feature type="compositionally biased region" description="Basic residues" evidence="1">
    <location>
        <begin position="31"/>
        <end position="50"/>
    </location>
</feature>
<dbReference type="AlphaFoldDB" id="A0A384K499"/>
<feature type="compositionally biased region" description="Low complexity" evidence="1">
    <location>
        <begin position="88"/>
        <end position="99"/>
    </location>
</feature>
<evidence type="ECO:0000313" key="3">
    <source>
        <dbReference type="Proteomes" id="UP000001798"/>
    </source>
</evidence>
<protein>
    <submittedName>
        <fullName evidence="2">Uncharacterized protein</fullName>
    </submittedName>
</protein>
<dbReference type="EMBL" id="CP009819">
    <property type="protein sequence ID" value="ATZ57464.1"/>
    <property type="molecule type" value="Genomic_DNA"/>
</dbReference>
<feature type="compositionally biased region" description="Low complexity" evidence="1">
    <location>
        <begin position="7"/>
        <end position="30"/>
    </location>
</feature>
<sequence length="169" mass="18936">MASTTRSFSFIPLFCPSSSPSPYSPPASSKSRSKQPKYPRKARSKPKSKRNGPEEQELLTEAFQRERNEECPCPSCTYPDVDSGGNVSPSSRTTTSSSSFDNHDMNSDENLNIARVENRGIFLEPRKRGGGSELNMKWGLAWWRGRRTRGRGYGYGYEYAEINTYAGVS</sequence>
<gene>
    <name evidence="2" type="ORF">BCIN_15g00420</name>
</gene>
<reference evidence="2 3" key="1">
    <citation type="journal article" date="2011" name="PLoS Genet.">
        <title>Genomic analysis of the necrotrophic fungal pathogens Sclerotinia sclerotiorum and Botrytis cinerea.</title>
        <authorList>
            <person name="Amselem J."/>
            <person name="Cuomo C.A."/>
            <person name="van Kan J.A."/>
            <person name="Viaud M."/>
            <person name="Benito E.P."/>
            <person name="Couloux A."/>
            <person name="Coutinho P.M."/>
            <person name="de Vries R.P."/>
            <person name="Dyer P.S."/>
            <person name="Fillinger S."/>
            <person name="Fournier E."/>
            <person name="Gout L."/>
            <person name="Hahn M."/>
            <person name="Kohn L."/>
            <person name="Lapalu N."/>
            <person name="Plummer K.M."/>
            <person name="Pradier J.M."/>
            <person name="Quevillon E."/>
            <person name="Sharon A."/>
            <person name="Simon A."/>
            <person name="ten Have A."/>
            <person name="Tudzynski B."/>
            <person name="Tudzynski P."/>
            <person name="Wincker P."/>
            <person name="Andrew M."/>
            <person name="Anthouard V."/>
            <person name="Beever R.E."/>
            <person name="Beffa R."/>
            <person name="Benoit I."/>
            <person name="Bouzid O."/>
            <person name="Brault B."/>
            <person name="Chen Z."/>
            <person name="Choquer M."/>
            <person name="Collemare J."/>
            <person name="Cotton P."/>
            <person name="Danchin E.G."/>
            <person name="Da Silva C."/>
            <person name="Gautier A."/>
            <person name="Giraud C."/>
            <person name="Giraud T."/>
            <person name="Gonzalez C."/>
            <person name="Grossetete S."/>
            <person name="Guldener U."/>
            <person name="Henrissat B."/>
            <person name="Howlett B.J."/>
            <person name="Kodira C."/>
            <person name="Kretschmer M."/>
            <person name="Lappartient A."/>
            <person name="Leroch M."/>
            <person name="Levis C."/>
            <person name="Mauceli E."/>
            <person name="Neuveglise C."/>
            <person name="Oeser B."/>
            <person name="Pearson M."/>
            <person name="Poulain J."/>
            <person name="Poussereau N."/>
            <person name="Quesneville H."/>
            <person name="Rascle C."/>
            <person name="Schumacher J."/>
            <person name="Segurens B."/>
            <person name="Sexton A."/>
            <person name="Silva E."/>
            <person name="Sirven C."/>
            <person name="Soanes D.M."/>
            <person name="Talbot N.J."/>
            <person name="Templeton M."/>
            <person name="Yandava C."/>
            <person name="Yarden O."/>
            <person name="Zeng Q."/>
            <person name="Rollins J.A."/>
            <person name="Lebrun M.H."/>
            <person name="Dickman M."/>
        </authorList>
    </citation>
    <scope>NUCLEOTIDE SEQUENCE [LARGE SCALE GENOMIC DNA]</scope>
    <source>
        <strain evidence="2 3">B05.10</strain>
    </source>
</reference>
<dbReference type="RefSeq" id="XP_024553162.1">
    <property type="nucleotide sequence ID" value="XM_024697347.1"/>
</dbReference>
<evidence type="ECO:0000313" key="2">
    <source>
        <dbReference type="EMBL" id="ATZ57464.1"/>
    </source>
</evidence>
<dbReference type="VEuPathDB" id="FungiDB:Bcin15g00420"/>
<reference evidence="2 3" key="3">
    <citation type="journal article" date="2017" name="Mol. Plant Pathol.">
        <title>A gapless genome sequence of the fungus Botrytis cinerea.</title>
        <authorList>
            <person name="Van Kan J.A."/>
            <person name="Stassen J.H."/>
            <person name="Mosbach A."/>
            <person name="Van Der Lee T.A."/>
            <person name="Faino L."/>
            <person name="Farmer A.D."/>
            <person name="Papasotiriou D.G."/>
            <person name="Zhou S."/>
            <person name="Seidl M.F."/>
            <person name="Cottam E."/>
            <person name="Edel D."/>
            <person name="Hahn M."/>
            <person name="Schwartz D.C."/>
            <person name="Dietrich R.A."/>
            <person name="Widdison S."/>
            <person name="Scalliet G."/>
        </authorList>
    </citation>
    <scope>NUCLEOTIDE SEQUENCE [LARGE SCALE GENOMIC DNA]</scope>
    <source>
        <strain evidence="2 3">B05.10</strain>
    </source>
</reference>